<reference evidence="1" key="1">
    <citation type="journal article" date="2012" name="Nature">
        <title>The oyster genome reveals stress adaptation and complexity of shell formation.</title>
        <authorList>
            <person name="Zhang G."/>
            <person name="Fang X."/>
            <person name="Guo X."/>
            <person name="Li L."/>
            <person name="Luo R."/>
            <person name="Xu F."/>
            <person name="Yang P."/>
            <person name="Zhang L."/>
            <person name="Wang X."/>
            <person name="Qi H."/>
            <person name="Xiong Z."/>
            <person name="Que H."/>
            <person name="Xie Y."/>
            <person name="Holland P.W."/>
            <person name="Paps J."/>
            <person name="Zhu Y."/>
            <person name="Wu F."/>
            <person name="Chen Y."/>
            <person name="Wang J."/>
            <person name="Peng C."/>
            <person name="Meng J."/>
            <person name="Yang L."/>
            <person name="Liu J."/>
            <person name="Wen B."/>
            <person name="Zhang N."/>
            <person name="Huang Z."/>
            <person name="Zhu Q."/>
            <person name="Feng Y."/>
            <person name="Mount A."/>
            <person name="Hedgecock D."/>
            <person name="Xu Z."/>
            <person name="Liu Y."/>
            <person name="Domazet-Loso T."/>
            <person name="Du Y."/>
            <person name="Sun X."/>
            <person name="Zhang S."/>
            <person name="Liu B."/>
            <person name="Cheng P."/>
            <person name="Jiang X."/>
            <person name="Li J."/>
            <person name="Fan D."/>
            <person name="Wang W."/>
            <person name="Fu W."/>
            <person name="Wang T."/>
            <person name="Wang B."/>
            <person name="Zhang J."/>
            <person name="Peng Z."/>
            <person name="Li Y."/>
            <person name="Li N."/>
            <person name="Wang J."/>
            <person name="Chen M."/>
            <person name="He Y."/>
            <person name="Tan F."/>
            <person name="Song X."/>
            <person name="Zheng Q."/>
            <person name="Huang R."/>
            <person name="Yang H."/>
            <person name="Du X."/>
            <person name="Chen L."/>
            <person name="Yang M."/>
            <person name="Gaffney P.M."/>
            <person name="Wang S."/>
            <person name="Luo L."/>
            <person name="She Z."/>
            <person name="Ming Y."/>
            <person name="Huang W."/>
            <person name="Zhang S."/>
            <person name="Huang B."/>
            <person name="Zhang Y."/>
            <person name="Qu T."/>
            <person name="Ni P."/>
            <person name="Miao G."/>
            <person name="Wang J."/>
            <person name="Wang Q."/>
            <person name="Steinberg C.E."/>
            <person name="Wang H."/>
            <person name="Li N."/>
            <person name="Qian L."/>
            <person name="Zhang G."/>
            <person name="Li Y."/>
            <person name="Yang H."/>
            <person name="Liu X."/>
            <person name="Wang J."/>
            <person name="Yin Y."/>
            <person name="Wang J."/>
        </authorList>
    </citation>
    <scope>NUCLEOTIDE SEQUENCE [LARGE SCALE GENOMIC DNA]</scope>
    <source>
        <strain evidence="1">05x7-T-G4-1.051#20</strain>
    </source>
</reference>
<gene>
    <name evidence="1" type="ORF">CGI_10026667</name>
</gene>
<sequence>MELDLCAIDAGLENVEFFSSEVTNTSKMPKTRLRIPKTVTYSSELTQEIHRLNNVLQQERPVGVPLRQRSMDDQLLISRQSSCDDHMVMTRQYSFDEQRPLLSRQESSDDHRVPSLSNIQKVPSISDLTDDGKASDFVLIQMGILSNEALAFLYERDVQRVPDVFSAALEAIGVCLLDVELEG</sequence>
<dbReference type="AlphaFoldDB" id="K1RM09"/>
<evidence type="ECO:0000313" key="1">
    <source>
        <dbReference type="EMBL" id="EKC42600.1"/>
    </source>
</evidence>
<name>K1RM09_MAGGI</name>
<protein>
    <submittedName>
        <fullName evidence="1">Uncharacterized protein</fullName>
    </submittedName>
</protein>
<accession>K1RM09</accession>
<dbReference type="HOGENOM" id="CLU_1476553_0_0_1"/>
<proteinExistence type="predicted"/>
<dbReference type="EMBL" id="JH816980">
    <property type="protein sequence ID" value="EKC42600.1"/>
    <property type="molecule type" value="Genomic_DNA"/>
</dbReference>
<organism evidence="1">
    <name type="scientific">Magallana gigas</name>
    <name type="common">Pacific oyster</name>
    <name type="synonym">Crassostrea gigas</name>
    <dbReference type="NCBI Taxonomy" id="29159"/>
    <lineage>
        <taxon>Eukaryota</taxon>
        <taxon>Metazoa</taxon>
        <taxon>Spiralia</taxon>
        <taxon>Lophotrochozoa</taxon>
        <taxon>Mollusca</taxon>
        <taxon>Bivalvia</taxon>
        <taxon>Autobranchia</taxon>
        <taxon>Pteriomorphia</taxon>
        <taxon>Ostreida</taxon>
        <taxon>Ostreoidea</taxon>
        <taxon>Ostreidae</taxon>
        <taxon>Magallana</taxon>
    </lineage>
</organism>
<dbReference type="InParanoid" id="K1RM09"/>